<sequence length="72" mass="8489">EEFLCSITSREEKTSTSLEDILKKINDLNELTSPNNQFKLMMKHAAQLYLYVIPRKIIDSRRKQLEVLNEYG</sequence>
<reference evidence="1" key="1">
    <citation type="submission" date="2021-06" db="EMBL/GenBank/DDBJ databases">
        <authorList>
            <person name="Kallberg Y."/>
            <person name="Tangrot J."/>
            <person name="Rosling A."/>
        </authorList>
    </citation>
    <scope>NUCLEOTIDE SEQUENCE</scope>
    <source>
        <strain evidence="1">MA461A</strain>
    </source>
</reference>
<organism evidence="1 2">
    <name type="scientific">Racocetra persica</name>
    <dbReference type="NCBI Taxonomy" id="160502"/>
    <lineage>
        <taxon>Eukaryota</taxon>
        <taxon>Fungi</taxon>
        <taxon>Fungi incertae sedis</taxon>
        <taxon>Mucoromycota</taxon>
        <taxon>Glomeromycotina</taxon>
        <taxon>Glomeromycetes</taxon>
        <taxon>Diversisporales</taxon>
        <taxon>Gigasporaceae</taxon>
        <taxon>Racocetra</taxon>
    </lineage>
</organism>
<evidence type="ECO:0000313" key="1">
    <source>
        <dbReference type="EMBL" id="CAG8843420.1"/>
    </source>
</evidence>
<evidence type="ECO:0000313" key="2">
    <source>
        <dbReference type="Proteomes" id="UP000789920"/>
    </source>
</evidence>
<comment type="caution">
    <text evidence="1">The sequence shown here is derived from an EMBL/GenBank/DDBJ whole genome shotgun (WGS) entry which is preliminary data.</text>
</comment>
<feature type="non-terminal residue" evidence="1">
    <location>
        <position position="72"/>
    </location>
</feature>
<name>A0ACA9SLM6_9GLOM</name>
<feature type="non-terminal residue" evidence="1">
    <location>
        <position position="1"/>
    </location>
</feature>
<accession>A0ACA9SLM6</accession>
<dbReference type="Proteomes" id="UP000789920">
    <property type="component" value="Unassembled WGS sequence"/>
</dbReference>
<protein>
    <submittedName>
        <fullName evidence="1">17145_t:CDS:1</fullName>
    </submittedName>
</protein>
<dbReference type="EMBL" id="CAJVQC010138313">
    <property type="protein sequence ID" value="CAG8843420.1"/>
    <property type="molecule type" value="Genomic_DNA"/>
</dbReference>
<proteinExistence type="predicted"/>
<keyword evidence="2" id="KW-1185">Reference proteome</keyword>
<gene>
    <name evidence="1" type="ORF">RPERSI_LOCUS32755</name>
</gene>